<keyword evidence="3" id="KW-1185">Reference proteome</keyword>
<evidence type="ECO:0000313" key="3">
    <source>
        <dbReference type="Proteomes" id="UP000324222"/>
    </source>
</evidence>
<sequence length="191" mass="20458">MSEPTSQHTTTICISPTHSDTRNKATLPASEQISYTTQQEQPFPITGSDITGRRCGRALSGFPSRAHLMLIGPALNSTTTTTTTTNTFGSQTDAPDVNIDARVVAPELRLALITEGGEKGGCVWTGGLQPTSSLLLPPPAKPVPFPCILYHACIVFLRSGEAVHYVCACLHAPWLSGWELEGRDGLDKTVR</sequence>
<feature type="region of interest" description="Disordered" evidence="1">
    <location>
        <begin position="1"/>
        <end position="23"/>
    </location>
</feature>
<protein>
    <submittedName>
        <fullName evidence="2">Uncharacterized protein</fullName>
    </submittedName>
</protein>
<reference evidence="2 3" key="1">
    <citation type="submission" date="2019-05" db="EMBL/GenBank/DDBJ databases">
        <title>Another draft genome of Portunus trituberculatus and its Hox gene families provides insights of decapod evolution.</title>
        <authorList>
            <person name="Jeong J.-H."/>
            <person name="Song I."/>
            <person name="Kim S."/>
            <person name="Choi T."/>
            <person name="Kim D."/>
            <person name="Ryu S."/>
            <person name="Kim W."/>
        </authorList>
    </citation>
    <scope>NUCLEOTIDE SEQUENCE [LARGE SCALE GENOMIC DNA]</scope>
    <source>
        <tissue evidence="2">Muscle</tissue>
    </source>
</reference>
<evidence type="ECO:0000256" key="1">
    <source>
        <dbReference type="SAM" id="MobiDB-lite"/>
    </source>
</evidence>
<dbReference type="AlphaFoldDB" id="A0A5B7D8D6"/>
<dbReference type="EMBL" id="VSRR010000598">
    <property type="protein sequence ID" value="MPC17544.1"/>
    <property type="molecule type" value="Genomic_DNA"/>
</dbReference>
<comment type="caution">
    <text evidence="2">The sequence shown here is derived from an EMBL/GenBank/DDBJ whole genome shotgun (WGS) entry which is preliminary data.</text>
</comment>
<gene>
    <name evidence="2" type="ORF">E2C01_010404</name>
</gene>
<name>A0A5B7D8D6_PORTR</name>
<dbReference type="Proteomes" id="UP000324222">
    <property type="component" value="Unassembled WGS sequence"/>
</dbReference>
<proteinExistence type="predicted"/>
<evidence type="ECO:0000313" key="2">
    <source>
        <dbReference type="EMBL" id="MPC17544.1"/>
    </source>
</evidence>
<feature type="compositionally biased region" description="Polar residues" evidence="1">
    <location>
        <begin position="1"/>
        <end position="18"/>
    </location>
</feature>
<accession>A0A5B7D8D6</accession>
<organism evidence="2 3">
    <name type="scientific">Portunus trituberculatus</name>
    <name type="common">Swimming crab</name>
    <name type="synonym">Neptunus trituberculatus</name>
    <dbReference type="NCBI Taxonomy" id="210409"/>
    <lineage>
        <taxon>Eukaryota</taxon>
        <taxon>Metazoa</taxon>
        <taxon>Ecdysozoa</taxon>
        <taxon>Arthropoda</taxon>
        <taxon>Crustacea</taxon>
        <taxon>Multicrustacea</taxon>
        <taxon>Malacostraca</taxon>
        <taxon>Eumalacostraca</taxon>
        <taxon>Eucarida</taxon>
        <taxon>Decapoda</taxon>
        <taxon>Pleocyemata</taxon>
        <taxon>Brachyura</taxon>
        <taxon>Eubrachyura</taxon>
        <taxon>Portunoidea</taxon>
        <taxon>Portunidae</taxon>
        <taxon>Portuninae</taxon>
        <taxon>Portunus</taxon>
    </lineage>
</organism>